<proteinExistence type="predicted"/>
<organism evidence="2 3">
    <name type="scientific">Deinococcus budaensis</name>
    <dbReference type="NCBI Taxonomy" id="1665626"/>
    <lineage>
        <taxon>Bacteria</taxon>
        <taxon>Thermotogati</taxon>
        <taxon>Deinococcota</taxon>
        <taxon>Deinococci</taxon>
        <taxon>Deinococcales</taxon>
        <taxon>Deinococcaceae</taxon>
        <taxon>Deinococcus</taxon>
    </lineage>
</organism>
<dbReference type="RefSeq" id="WP_184028495.1">
    <property type="nucleotide sequence ID" value="NZ_JACHFN010000006.1"/>
</dbReference>
<sequence length="54" mass="5635">MTGILVLGLCLGVLAFFARRQERLNRVMDAMDGTRRGPGHVGPTLPGPGGTTGL</sequence>
<name>A0A7W8GFT0_9DEIO</name>
<reference evidence="2 3" key="1">
    <citation type="submission" date="2020-08" db="EMBL/GenBank/DDBJ databases">
        <title>Genomic Encyclopedia of Type Strains, Phase IV (KMG-IV): sequencing the most valuable type-strain genomes for metagenomic binning, comparative biology and taxonomic classification.</title>
        <authorList>
            <person name="Goeker M."/>
        </authorList>
    </citation>
    <scope>NUCLEOTIDE SEQUENCE [LARGE SCALE GENOMIC DNA]</scope>
    <source>
        <strain evidence="2 3">DSM 101791</strain>
    </source>
</reference>
<keyword evidence="3" id="KW-1185">Reference proteome</keyword>
<evidence type="ECO:0000256" key="1">
    <source>
        <dbReference type="SAM" id="MobiDB-lite"/>
    </source>
</evidence>
<dbReference type="Proteomes" id="UP000525389">
    <property type="component" value="Unassembled WGS sequence"/>
</dbReference>
<dbReference type="AlphaFoldDB" id="A0A7W8GFT0"/>
<comment type="caution">
    <text evidence="2">The sequence shown here is derived from an EMBL/GenBank/DDBJ whole genome shotgun (WGS) entry which is preliminary data.</text>
</comment>
<feature type="region of interest" description="Disordered" evidence="1">
    <location>
        <begin position="31"/>
        <end position="54"/>
    </location>
</feature>
<dbReference type="EMBL" id="JACHFN010000006">
    <property type="protein sequence ID" value="MBB5234539.1"/>
    <property type="molecule type" value="Genomic_DNA"/>
</dbReference>
<protein>
    <submittedName>
        <fullName evidence="2">Uncharacterized protein</fullName>
    </submittedName>
</protein>
<accession>A0A7W8GFT0</accession>
<gene>
    <name evidence="2" type="ORF">HNQ09_001977</name>
</gene>
<evidence type="ECO:0000313" key="3">
    <source>
        <dbReference type="Proteomes" id="UP000525389"/>
    </source>
</evidence>
<evidence type="ECO:0000313" key="2">
    <source>
        <dbReference type="EMBL" id="MBB5234539.1"/>
    </source>
</evidence>